<protein>
    <submittedName>
        <fullName evidence="2">Unannotated protein</fullName>
    </submittedName>
</protein>
<dbReference type="InterPro" id="IPR050902">
    <property type="entry name" value="ABC_Transporter_SBP"/>
</dbReference>
<sequence length="359" mass="37393">MIRPRTNHPGTRTISATRGRRPATAVIAFALIAAACGDDADDDTAGTTADTTAGTTADTTAGAAAAGFPFTFPNCGTEYTLDAPPERVLLMEAAAPSLLFAAGAMDRVVARIEDFPEEYYSADELAVLDALPALQAEATSTGGVEVSLEAIIEYEPDLVIGYDTETITHSALADVGIQLYVMPPFCDDPPLPSFESIVDEVRFYGRLFGTSDVADPAADALAATVASAAEAPVAEGRTAAALYVSSDGSAIYAYSALGMVHPLMEALGMTNVFAELPDRVPEVSIEEVIDRNPEVLVLLYDDTGLTPEEIAALVTDLPGASSIRAVADGAVYPLLFNYAEPPTPLVVQGLSVLADRIAG</sequence>
<gene>
    <name evidence="2" type="ORF">UFOPK1493_01528</name>
</gene>
<accession>A0A6J6D7V7</accession>
<dbReference type="EMBL" id="CAEZSR010000046">
    <property type="protein sequence ID" value="CAB4557688.1"/>
    <property type="molecule type" value="Genomic_DNA"/>
</dbReference>
<evidence type="ECO:0000313" key="2">
    <source>
        <dbReference type="EMBL" id="CAB4557688.1"/>
    </source>
</evidence>
<dbReference type="PROSITE" id="PS50983">
    <property type="entry name" value="FE_B12_PBP"/>
    <property type="match status" value="1"/>
</dbReference>
<proteinExistence type="predicted"/>
<dbReference type="Gene3D" id="3.40.50.1980">
    <property type="entry name" value="Nitrogenase molybdenum iron protein domain"/>
    <property type="match status" value="2"/>
</dbReference>
<dbReference type="PANTHER" id="PTHR30535">
    <property type="entry name" value="VITAMIN B12-BINDING PROTEIN"/>
    <property type="match status" value="1"/>
</dbReference>
<reference evidence="2" key="1">
    <citation type="submission" date="2020-05" db="EMBL/GenBank/DDBJ databases">
        <authorList>
            <person name="Chiriac C."/>
            <person name="Salcher M."/>
            <person name="Ghai R."/>
            <person name="Kavagutti S V."/>
        </authorList>
    </citation>
    <scope>NUCLEOTIDE SEQUENCE</scope>
</reference>
<evidence type="ECO:0000259" key="1">
    <source>
        <dbReference type="PROSITE" id="PS50983"/>
    </source>
</evidence>
<name>A0A6J6D7V7_9ZZZZ</name>
<dbReference type="PANTHER" id="PTHR30535:SF34">
    <property type="entry name" value="MOLYBDATE-BINDING PROTEIN MOLA"/>
    <property type="match status" value="1"/>
</dbReference>
<dbReference type="InterPro" id="IPR002491">
    <property type="entry name" value="ABC_transptr_periplasmic_BD"/>
</dbReference>
<feature type="domain" description="Fe/B12 periplasmic-binding" evidence="1">
    <location>
        <begin position="87"/>
        <end position="359"/>
    </location>
</feature>
<dbReference type="SUPFAM" id="SSF53807">
    <property type="entry name" value="Helical backbone' metal receptor"/>
    <property type="match status" value="1"/>
</dbReference>
<organism evidence="2">
    <name type="scientific">freshwater metagenome</name>
    <dbReference type="NCBI Taxonomy" id="449393"/>
    <lineage>
        <taxon>unclassified sequences</taxon>
        <taxon>metagenomes</taxon>
        <taxon>ecological metagenomes</taxon>
    </lineage>
</organism>
<dbReference type="AlphaFoldDB" id="A0A6J6D7V7"/>
<dbReference type="Pfam" id="PF01497">
    <property type="entry name" value="Peripla_BP_2"/>
    <property type="match status" value="1"/>
</dbReference>